<protein>
    <submittedName>
        <fullName evidence="2">Uncharacterized protein</fullName>
    </submittedName>
</protein>
<evidence type="ECO:0000313" key="3">
    <source>
        <dbReference type="Proteomes" id="UP000664122"/>
    </source>
</evidence>
<dbReference type="EMBL" id="JAFMPP010000016">
    <property type="protein sequence ID" value="MBO0664098.1"/>
    <property type="molecule type" value="Genomic_DNA"/>
</dbReference>
<evidence type="ECO:0000256" key="1">
    <source>
        <dbReference type="SAM" id="MobiDB-lite"/>
    </source>
</evidence>
<feature type="region of interest" description="Disordered" evidence="1">
    <location>
        <begin position="88"/>
        <end position="108"/>
    </location>
</feature>
<proteinExistence type="predicted"/>
<name>A0A939JTK7_9HYPH</name>
<dbReference type="Proteomes" id="UP000664122">
    <property type="component" value="Unassembled WGS sequence"/>
</dbReference>
<evidence type="ECO:0000313" key="2">
    <source>
        <dbReference type="EMBL" id="MBO0664098.1"/>
    </source>
</evidence>
<gene>
    <name evidence="2" type="ORF">J1C48_16085</name>
</gene>
<keyword evidence="3" id="KW-1185">Reference proteome</keyword>
<organism evidence="2 3">
    <name type="scientific">Jiella flava</name>
    <dbReference type="NCBI Taxonomy" id="2816857"/>
    <lineage>
        <taxon>Bacteria</taxon>
        <taxon>Pseudomonadati</taxon>
        <taxon>Pseudomonadota</taxon>
        <taxon>Alphaproteobacteria</taxon>
        <taxon>Hyphomicrobiales</taxon>
        <taxon>Aurantimonadaceae</taxon>
        <taxon>Jiella</taxon>
    </lineage>
</organism>
<comment type="caution">
    <text evidence="2">The sequence shown here is derived from an EMBL/GenBank/DDBJ whole genome shotgun (WGS) entry which is preliminary data.</text>
</comment>
<dbReference type="RefSeq" id="WP_207259017.1">
    <property type="nucleotide sequence ID" value="NZ_JAFMPP010000016.1"/>
</dbReference>
<sequence length="108" mass="11359">MAPETMAIHAGSTAMMQGDEIVVIMSDGHTGNATVSHQALSHMMTQAKPIKHCLLVAIGEQGPGRHARCDVGSSDAGVRDNCQVRAVSGDEIATPRHVSRSADTQARQ</sequence>
<reference evidence="2" key="1">
    <citation type="submission" date="2021-03" db="EMBL/GenBank/DDBJ databases">
        <title>Whole genome sequence of Jiella sp. CQZ9-1.</title>
        <authorList>
            <person name="Tuo L."/>
        </authorList>
    </citation>
    <scope>NUCLEOTIDE SEQUENCE</scope>
    <source>
        <strain evidence="2">CQZ9-1</strain>
    </source>
</reference>
<dbReference type="AlphaFoldDB" id="A0A939JTK7"/>
<accession>A0A939JTK7</accession>